<dbReference type="EMBL" id="JAEDAQ010000284">
    <property type="protein sequence ID" value="MBH9582254.1"/>
    <property type="molecule type" value="Genomic_DNA"/>
</dbReference>
<accession>A0ABS0QSM0</accession>
<organism evidence="7 8">
    <name type="scientific">Staphylococcus felis</name>
    <dbReference type="NCBI Taxonomy" id="46127"/>
    <lineage>
        <taxon>Bacteria</taxon>
        <taxon>Bacillati</taxon>
        <taxon>Bacillota</taxon>
        <taxon>Bacilli</taxon>
        <taxon>Bacillales</taxon>
        <taxon>Staphylococcaceae</taxon>
        <taxon>Staphylococcus</taxon>
    </lineage>
</organism>
<reference evidence="7 8" key="1">
    <citation type="submission" date="2020-12" db="EMBL/GenBank/DDBJ databases">
        <title>Genomic analysis of Staphylococcus felis from a cat with skin infection.</title>
        <authorList>
            <person name="Aslantas O."/>
            <person name="Keskin O."/>
            <person name="Buyukaltay K."/>
            <person name="Gullu Yucetepe A."/>
        </authorList>
    </citation>
    <scope>NUCLEOTIDE SEQUENCE [LARGE SCALE GENOMIC DNA]</scope>
    <source>
        <strain evidence="7 8">HARRANVET</strain>
    </source>
</reference>
<evidence type="ECO:0000313" key="7">
    <source>
        <dbReference type="EMBL" id="MBH9582254.1"/>
    </source>
</evidence>
<feature type="non-terminal residue" evidence="7">
    <location>
        <position position="76"/>
    </location>
</feature>
<evidence type="ECO:0000313" key="8">
    <source>
        <dbReference type="Proteomes" id="UP000597038"/>
    </source>
</evidence>
<name>A0ABS0QSM0_9STAP</name>
<gene>
    <name evidence="7" type="ORF">I9026_13135</name>
</gene>
<evidence type="ECO:0000256" key="1">
    <source>
        <dbReference type="ARBA" id="ARBA00010982"/>
    </source>
</evidence>
<comment type="caution">
    <text evidence="7">The sequence shown here is derived from an EMBL/GenBank/DDBJ whole genome shotgun (WGS) entry which is preliminary data.</text>
</comment>
<evidence type="ECO:0000256" key="3">
    <source>
        <dbReference type="ARBA" id="ARBA00022679"/>
    </source>
</evidence>
<evidence type="ECO:0000259" key="6">
    <source>
        <dbReference type="Pfam" id="PF00108"/>
    </source>
</evidence>
<proteinExistence type="inferred from homology"/>
<evidence type="ECO:0000256" key="2">
    <source>
        <dbReference type="ARBA" id="ARBA00012705"/>
    </source>
</evidence>
<keyword evidence="3 7" id="KW-0808">Transferase</keyword>
<dbReference type="PANTHER" id="PTHR18919">
    <property type="entry name" value="ACETYL-COA C-ACYLTRANSFERASE"/>
    <property type="match status" value="1"/>
</dbReference>
<dbReference type="InterPro" id="IPR016039">
    <property type="entry name" value="Thiolase-like"/>
</dbReference>
<keyword evidence="4 7" id="KW-0012">Acyltransferase</keyword>
<feature type="domain" description="Thiolase N-terminal" evidence="6">
    <location>
        <begin position="3"/>
        <end position="75"/>
    </location>
</feature>
<sequence>YNQTGAFKEEIFTVEGSRAKEKSEYINLDEGVRKVITLEKLQKLNPVFQRYGSVTECNSSSINDVAAMILVMTEEK</sequence>
<dbReference type="SUPFAM" id="SSF53901">
    <property type="entry name" value="Thiolase-like"/>
    <property type="match status" value="1"/>
</dbReference>
<dbReference type="Gene3D" id="3.40.47.10">
    <property type="match status" value="1"/>
</dbReference>
<dbReference type="Proteomes" id="UP000597038">
    <property type="component" value="Unassembled WGS sequence"/>
</dbReference>
<dbReference type="InterPro" id="IPR020616">
    <property type="entry name" value="Thiolase_N"/>
</dbReference>
<dbReference type="GO" id="GO:0003985">
    <property type="term" value="F:acetyl-CoA C-acetyltransferase activity"/>
    <property type="evidence" value="ECO:0007669"/>
    <property type="project" value="UniProtKB-EC"/>
</dbReference>
<dbReference type="EC" id="2.3.1.9" evidence="2"/>
<dbReference type="Pfam" id="PF00108">
    <property type="entry name" value="Thiolase_N"/>
    <property type="match status" value="1"/>
</dbReference>
<comment type="similarity">
    <text evidence="1">Belongs to the thiolase-like superfamily. Thiolase family.</text>
</comment>
<keyword evidence="8" id="KW-1185">Reference proteome</keyword>
<protein>
    <recommendedName>
        <fullName evidence="2">acetyl-CoA C-acetyltransferase</fullName>
        <ecNumber evidence="2">2.3.1.9</ecNumber>
    </recommendedName>
    <alternativeName>
        <fullName evidence="5">Acetoacetyl-CoA thiolase</fullName>
    </alternativeName>
</protein>
<feature type="non-terminal residue" evidence="7">
    <location>
        <position position="1"/>
    </location>
</feature>
<dbReference type="PANTHER" id="PTHR18919:SF107">
    <property type="entry name" value="ACETYL-COA ACETYLTRANSFERASE, CYTOSOLIC"/>
    <property type="match status" value="1"/>
</dbReference>
<evidence type="ECO:0000256" key="5">
    <source>
        <dbReference type="ARBA" id="ARBA00030755"/>
    </source>
</evidence>
<evidence type="ECO:0000256" key="4">
    <source>
        <dbReference type="ARBA" id="ARBA00023315"/>
    </source>
</evidence>